<keyword evidence="8" id="KW-1185">Reference proteome</keyword>
<dbReference type="GO" id="GO:0071949">
    <property type="term" value="F:FAD binding"/>
    <property type="evidence" value="ECO:0007669"/>
    <property type="project" value="InterPro"/>
</dbReference>
<dbReference type="InterPro" id="IPR036188">
    <property type="entry name" value="FAD/NAD-bd_sf"/>
</dbReference>
<comment type="caution">
    <text evidence="7">The sequence shown here is derived from an EMBL/GenBank/DDBJ whole genome shotgun (WGS) entry which is preliminary data.</text>
</comment>
<sequence>MSDVDFDVIVIGGGVAGLACAYLLAQQEREVLLIERGDEPGSKNLSGGVFYSRVMEEIFPNFIEEAPYERVITRNCLSFLNKESFVNIDYWDQRLADPVNAVTVLRSKFDPWLAEQCEEAGVTLMPGFKVDGLLREGDQVTGVVSGEDELRANVVVAADGVNSFISQEAGIRAKEPNENLAIGVKSVIRIGEEKVRDRFNVSGNEGAAYAIVGDATQGLPGGGFMYTNRDSVSIGIVANVPALEYGNYVVTDVHDHFLEHPAIAPFLEGGELIEYGCHMIAEGGAKMQHDLVRPGLVVIGDAAGFTLNTGFTVRGMDLAAGSAQAAAAAIREALDAGDFSQDRLESYVAEYEKTFVGADMATYARAPEFLESPEMYGKLGEMLADVFHGVYNLDLTPRKHILPTAWDAVKGSGMKLGRLARIAYQAVRAL</sequence>
<evidence type="ECO:0000256" key="1">
    <source>
        <dbReference type="ARBA" id="ARBA00001974"/>
    </source>
</evidence>
<evidence type="ECO:0000256" key="3">
    <source>
        <dbReference type="ARBA" id="ARBA00022630"/>
    </source>
</evidence>
<accession>A0A2V1KDF5</accession>
<organism evidence="7 8">
    <name type="scientific">Ancrocorticia populi</name>
    <dbReference type="NCBI Taxonomy" id="2175228"/>
    <lineage>
        <taxon>Bacteria</taxon>
        <taxon>Bacillati</taxon>
        <taxon>Actinomycetota</taxon>
        <taxon>Actinomycetes</taxon>
        <taxon>Actinomycetales</taxon>
        <taxon>Actinomycetaceae</taxon>
        <taxon>Ancrocorticia</taxon>
    </lineage>
</organism>
<gene>
    <name evidence="7" type="ORF">DD236_03885</name>
</gene>
<dbReference type="Proteomes" id="UP000245283">
    <property type="component" value="Unassembled WGS sequence"/>
</dbReference>
<evidence type="ECO:0000313" key="7">
    <source>
        <dbReference type="EMBL" id="PWF27527.1"/>
    </source>
</evidence>
<comment type="cofactor">
    <cofactor evidence="1">
        <name>FAD</name>
        <dbReference type="ChEBI" id="CHEBI:57692"/>
    </cofactor>
</comment>
<dbReference type="Gene3D" id="3.50.50.60">
    <property type="entry name" value="FAD/NAD(P)-binding domain"/>
    <property type="match status" value="1"/>
</dbReference>
<dbReference type="PANTHER" id="PTHR43624">
    <property type="entry name" value="ELECTRON TRANSFER FLAVOPROTEIN-QUINONE OXIDOREDUCTASE YDIS-RELATED"/>
    <property type="match status" value="1"/>
</dbReference>
<dbReference type="PANTHER" id="PTHR43624:SF2">
    <property type="entry name" value="ELECTRON TRANSFER FLAVOPROTEIN-QUINONE OXIDOREDUCTASE YDIS-RELATED"/>
    <property type="match status" value="1"/>
</dbReference>
<dbReference type="SUPFAM" id="SSF54373">
    <property type="entry name" value="FAD-linked reductases, C-terminal domain"/>
    <property type="match status" value="1"/>
</dbReference>
<dbReference type="PRINTS" id="PR00420">
    <property type="entry name" value="RNGMNOXGNASE"/>
</dbReference>
<protein>
    <submittedName>
        <fullName evidence="7">FAD-dependent oxidoreductase</fullName>
    </submittedName>
</protein>
<keyword evidence="4" id="KW-0274">FAD</keyword>
<evidence type="ECO:0000259" key="6">
    <source>
        <dbReference type="Pfam" id="PF01494"/>
    </source>
</evidence>
<dbReference type="InterPro" id="IPR002938">
    <property type="entry name" value="FAD-bd"/>
</dbReference>
<dbReference type="AlphaFoldDB" id="A0A2V1KDF5"/>
<dbReference type="InterPro" id="IPR039651">
    <property type="entry name" value="FixC-like"/>
</dbReference>
<reference evidence="8" key="1">
    <citation type="submission" date="2018-05" db="EMBL/GenBank/DDBJ databases">
        <authorList>
            <person name="Li Y."/>
        </authorList>
    </citation>
    <scope>NUCLEOTIDE SEQUENCE [LARGE SCALE GENOMIC DNA]</scope>
    <source>
        <strain evidence="8">sk1b4</strain>
    </source>
</reference>
<name>A0A2V1KDF5_9ACTO</name>
<keyword evidence="3" id="KW-0285">Flavoprotein</keyword>
<dbReference type="GO" id="GO:0016491">
    <property type="term" value="F:oxidoreductase activity"/>
    <property type="evidence" value="ECO:0007669"/>
    <property type="project" value="UniProtKB-KW"/>
</dbReference>
<dbReference type="EMBL" id="QETB01000001">
    <property type="protein sequence ID" value="PWF27527.1"/>
    <property type="molecule type" value="Genomic_DNA"/>
</dbReference>
<dbReference type="Pfam" id="PF01494">
    <property type="entry name" value="FAD_binding_3"/>
    <property type="match status" value="1"/>
</dbReference>
<evidence type="ECO:0000256" key="2">
    <source>
        <dbReference type="ARBA" id="ARBA00006796"/>
    </source>
</evidence>
<dbReference type="OrthoDB" id="833207at2"/>
<proteinExistence type="inferred from homology"/>
<evidence type="ECO:0000256" key="5">
    <source>
        <dbReference type="ARBA" id="ARBA00023002"/>
    </source>
</evidence>
<comment type="similarity">
    <text evidence="2">Belongs to the ETF-QO/FixC family.</text>
</comment>
<keyword evidence="5" id="KW-0560">Oxidoreductase</keyword>
<dbReference type="RefSeq" id="WP_109093027.1">
    <property type="nucleotide sequence ID" value="NZ_QETB01000001.1"/>
</dbReference>
<evidence type="ECO:0000313" key="8">
    <source>
        <dbReference type="Proteomes" id="UP000245283"/>
    </source>
</evidence>
<evidence type="ECO:0000256" key="4">
    <source>
        <dbReference type="ARBA" id="ARBA00022827"/>
    </source>
</evidence>
<dbReference type="SUPFAM" id="SSF51905">
    <property type="entry name" value="FAD/NAD(P)-binding domain"/>
    <property type="match status" value="1"/>
</dbReference>
<feature type="domain" description="FAD-binding" evidence="6">
    <location>
        <begin position="6"/>
        <end position="185"/>
    </location>
</feature>